<dbReference type="SUPFAM" id="SSF48498">
    <property type="entry name" value="Tetracyclin repressor-like, C-terminal domain"/>
    <property type="match status" value="1"/>
</dbReference>
<evidence type="ECO:0000313" key="5">
    <source>
        <dbReference type="EMBL" id="SEK68500.1"/>
    </source>
</evidence>
<dbReference type="PANTHER" id="PTHR30055">
    <property type="entry name" value="HTH-TYPE TRANSCRIPTIONAL REGULATOR RUTR"/>
    <property type="match status" value="1"/>
</dbReference>
<dbReference type="SUPFAM" id="SSF46689">
    <property type="entry name" value="Homeodomain-like"/>
    <property type="match status" value="1"/>
</dbReference>
<dbReference type="Pfam" id="PF19344">
    <property type="entry name" value="TetR_C_32"/>
    <property type="match status" value="1"/>
</dbReference>
<proteinExistence type="predicted"/>
<reference evidence="6" key="1">
    <citation type="submission" date="2016-10" db="EMBL/GenBank/DDBJ databases">
        <authorList>
            <person name="Varghese N."/>
            <person name="Submissions S."/>
        </authorList>
    </citation>
    <scope>NUCLEOTIDE SEQUENCE [LARGE SCALE GENOMIC DNA]</scope>
    <source>
        <strain evidence="6">DSM 44675</strain>
    </source>
</reference>
<evidence type="ECO:0000313" key="6">
    <source>
        <dbReference type="Proteomes" id="UP000198677"/>
    </source>
</evidence>
<dbReference type="EMBL" id="FOAW01000003">
    <property type="protein sequence ID" value="SEK68500.1"/>
    <property type="molecule type" value="Genomic_DNA"/>
</dbReference>
<dbReference type="CDD" id="cd00093">
    <property type="entry name" value="HTH_XRE"/>
    <property type="match status" value="1"/>
</dbReference>
<keyword evidence="6" id="KW-1185">Reference proteome</keyword>
<dbReference type="Pfam" id="PF00440">
    <property type="entry name" value="TetR_N"/>
    <property type="match status" value="1"/>
</dbReference>
<evidence type="ECO:0000259" key="4">
    <source>
        <dbReference type="PROSITE" id="PS50977"/>
    </source>
</evidence>
<keyword evidence="1 2" id="KW-0238">DNA-binding</keyword>
<dbReference type="InterPro" id="IPR009057">
    <property type="entry name" value="Homeodomain-like_sf"/>
</dbReference>
<feature type="region of interest" description="Disordered" evidence="3">
    <location>
        <begin position="1"/>
        <end position="45"/>
    </location>
</feature>
<organism evidence="5 6">
    <name type="scientific">Rhodococcus maanshanensis</name>
    <dbReference type="NCBI Taxonomy" id="183556"/>
    <lineage>
        <taxon>Bacteria</taxon>
        <taxon>Bacillati</taxon>
        <taxon>Actinomycetota</taxon>
        <taxon>Actinomycetes</taxon>
        <taxon>Mycobacteriales</taxon>
        <taxon>Nocardiaceae</taxon>
        <taxon>Rhodococcus</taxon>
    </lineage>
</organism>
<name>A0A1H7J3G1_9NOCA</name>
<feature type="DNA-binding region" description="H-T-H motif" evidence="2">
    <location>
        <begin position="70"/>
        <end position="89"/>
    </location>
</feature>
<dbReference type="InterPro" id="IPR045823">
    <property type="entry name" value="TetR_C_32"/>
</dbReference>
<dbReference type="GO" id="GO:0000976">
    <property type="term" value="F:transcription cis-regulatory region binding"/>
    <property type="evidence" value="ECO:0007669"/>
    <property type="project" value="TreeGrafter"/>
</dbReference>
<evidence type="ECO:0000256" key="2">
    <source>
        <dbReference type="PROSITE-ProRule" id="PRU00335"/>
    </source>
</evidence>
<feature type="domain" description="HTH tetR-type" evidence="4">
    <location>
        <begin position="48"/>
        <end position="107"/>
    </location>
</feature>
<protein>
    <submittedName>
        <fullName evidence="5">DNA-binding transcriptional regulator, AcrR family</fullName>
    </submittedName>
</protein>
<dbReference type="Gene3D" id="1.10.357.10">
    <property type="entry name" value="Tetracycline Repressor, domain 2"/>
    <property type="match status" value="1"/>
</dbReference>
<dbReference type="Proteomes" id="UP000198677">
    <property type="component" value="Unassembled WGS sequence"/>
</dbReference>
<evidence type="ECO:0000256" key="3">
    <source>
        <dbReference type="SAM" id="MobiDB-lite"/>
    </source>
</evidence>
<dbReference type="AlphaFoldDB" id="A0A1H7J3G1"/>
<dbReference type="InterPro" id="IPR036271">
    <property type="entry name" value="Tet_transcr_reg_TetR-rel_C_sf"/>
</dbReference>
<evidence type="ECO:0000256" key="1">
    <source>
        <dbReference type="ARBA" id="ARBA00023125"/>
    </source>
</evidence>
<accession>A0A1H7J3G1</accession>
<dbReference type="PROSITE" id="PS50977">
    <property type="entry name" value="HTH_TETR_2"/>
    <property type="match status" value="1"/>
</dbReference>
<gene>
    <name evidence="5" type="ORF">SAMN05444583_10358</name>
</gene>
<dbReference type="InterPro" id="IPR050109">
    <property type="entry name" value="HTH-type_TetR-like_transc_reg"/>
</dbReference>
<dbReference type="InterPro" id="IPR001387">
    <property type="entry name" value="Cro/C1-type_HTH"/>
</dbReference>
<sequence length="258" mass="28588">MQEINRTDVANPVPKNSVPTAQDPDQTETEAKTEKPDGRKRRWREHKIARREELVDGTIAAIRVRGRDIGMDEIASEIGVSKTVLYRYFNDKNDLTSATMMRYVETVLAPRMYAAIGSDMDEYELARMAITAYVETVASDPEVYLYVMANSAGGNRDVVAESERMIAELLSAVLGERLRLMEMDSGGSLPWAYGIVGAVQLATHWWISNKSMTAENLIDYLTMMTWGGITGIAEVAGSPARFNANPHPLLRGDAPEGL</sequence>
<dbReference type="PANTHER" id="PTHR30055:SF160">
    <property type="entry name" value="TRANSCRIPTIONAL REGULATORY PROTEIN (PROBABLY ASNC-FAMILY)-RELATED"/>
    <property type="match status" value="1"/>
</dbReference>
<dbReference type="GO" id="GO:0003700">
    <property type="term" value="F:DNA-binding transcription factor activity"/>
    <property type="evidence" value="ECO:0007669"/>
    <property type="project" value="TreeGrafter"/>
</dbReference>
<dbReference type="InterPro" id="IPR001647">
    <property type="entry name" value="HTH_TetR"/>
</dbReference>